<name>A0AA95H1M0_9GAMM</name>
<gene>
    <name evidence="10" type="primary">lepB</name>
    <name evidence="10" type="ORF">QJT80_09300</name>
</gene>
<dbReference type="InterPro" id="IPR019756">
    <property type="entry name" value="Pept_S26A_signal_pept_1_Ser-AS"/>
</dbReference>
<keyword evidence="8" id="KW-1133">Transmembrane helix</keyword>
<keyword evidence="8" id="KW-0812">Transmembrane</keyword>
<dbReference type="PRINTS" id="PR00727">
    <property type="entry name" value="LEADERPTASE"/>
</dbReference>
<keyword evidence="6 8" id="KW-0378">Hydrolase</keyword>
<sequence length="254" mass="28676">MDFDLEFWLSFATIISGLIWLGYWLLHRSKAVDHEPIVVEYAKSIFPVLAAVLVLRSFIAEPFRIPSGSMLPTLEIGDFILVNKFSYGMRLPVTHTKIVPVGEPKRGDVVVFRYPKDTKVDYIKRLVGVPGDKVEWDNKGLRINGVDLSRTPIGEYAALDQNNTAYPAFRLKEDLLGVQHDILIVPNMRSPTGSMTVPPGHYFMMGDNRDMSNDSRFWGLVPEENIVGKATYVWMHFSWGGDGFKPSRIGTAIE</sequence>
<dbReference type="NCBIfam" id="TIGR02227">
    <property type="entry name" value="sigpep_I_bact"/>
    <property type="match status" value="1"/>
</dbReference>
<evidence type="ECO:0000256" key="1">
    <source>
        <dbReference type="ARBA" id="ARBA00000677"/>
    </source>
</evidence>
<comment type="subcellular location">
    <subcellularLocation>
        <location evidence="8">Membrane</location>
        <topology evidence="8">Multi-pass membrane protein</topology>
    </subcellularLocation>
</comment>
<protein>
    <recommendedName>
        <fullName evidence="4 8">Signal peptidase I</fullName>
        <ecNumber evidence="3 8">3.4.21.89</ecNumber>
    </recommendedName>
</protein>
<reference evidence="10" key="1">
    <citation type="journal article" date="2023" name="Int. J. Mol. Sci.">
        <title>Metagenomics Revealed a New Genus 'Candidatus Thiocaldithrix dubininis' gen. nov., sp. nov. and a New Species 'Candidatus Thiothrix putei' sp. nov. in the Family Thiotrichaceae, Some Members of Which Have Traits of Both Na+- and H+-Motive Energetics.</title>
        <authorList>
            <person name="Ravin N.V."/>
            <person name="Muntyan M.S."/>
            <person name="Smolyakov D.D."/>
            <person name="Rudenko T.S."/>
            <person name="Beletsky A.V."/>
            <person name="Mardanov A.V."/>
            <person name="Grabovich M.Y."/>
        </authorList>
    </citation>
    <scope>NUCLEOTIDE SEQUENCE</scope>
    <source>
        <strain evidence="10">GKL-01</strain>
    </source>
</reference>
<dbReference type="GO" id="GO:0016020">
    <property type="term" value="C:membrane"/>
    <property type="evidence" value="ECO:0007669"/>
    <property type="project" value="UniProtKB-SubCell"/>
</dbReference>
<dbReference type="PANTHER" id="PTHR43390">
    <property type="entry name" value="SIGNAL PEPTIDASE I"/>
    <property type="match status" value="1"/>
</dbReference>
<dbReference type="PROSITE" id="PS00761">
    <property type="entry name" value="SPASE_I_3"/>
    <property type="match status" value="1"/>
</dbReference>
<proteinExistence type="inferred from homology"/>
<dbReference type="EC" id="3.4.21.89" evidence="3 8"/>
<feature type="domain" description="Peptidase S26" evidence="9">
    <location>
        <begin position="39"/>
        <end position="234"/>
    </location>
</feature>
<feature type="active site" evidence="7">
    <location>
        <position position="124"/>
    </location>
</feature>
<dbReference type="GO" id="GO:0009003">
    <property type="term" value="F:signal peptidase activity"/>
    <property type="evidence" value="ECO:0007669"/>
    <property type="project" value="UniProtKB-EC"/>
</dbReference>
<dbReference type="InterPro" id="IPR019758">
    <property type="entry name" value="Pept_S26A_signal_pept_1_CS"/>
</dbReference>
<dbReference type="InterPro" id="IPR000223">
    <property type="entry name" value="Pept_S26A_signal_pept_1"/>
</dbReference>
<organism evidence="10">
    <name type="scientific">Candidatus Thiocaldithrix dubininis</name>
    <dbReference type="NCBI Taxonomy" id="3080823"/>
    <lineage>
        <taxon>Bacteria</taxon>
        <taxon>Pseudomonadati</taxon>
        <taxon>Pseudomonadota</taxon>
        <taxon>Gammaproteobacteria</taxon>
        <taxon>Thiotrichales</taxon>
        <taxon>Thiotrichaceae</taxon>
        <taxon>Candidatus Thiocaldithrix</taxon>
    </lineage>
</organism>
<dbReference type="Gene3D" id="2.10.109.10">
    <property type="entry name" value="Umud Fragment, subunit A"/>
    <property type="match status" value="1"/>
</dbReference>
<evidence type="ECO:0000256" key="5">
    <source>
        <dbReference type="ARBA" id="ARBA00022670"/>
    </source>
</evidence>
<dbReference type="Proteomes" id="UP001300672">
    <property type="component" value="Chromosome"/>
</dbReference>
<evidence type="ECO:0000259" key="9">
    <source>
        <dbReference type="Pfam" id="PF10502"/>
    </source>
</evidence>
<comment type="similarity">
    <text evidence="2 8">Belongs to the peptidase S26 family.</text>
</comment>
<dbReference type="CDD" id="cd06530">
    <property type="entry name" value="S26_SPase_I"/>
    <property type="match status" value="1"/>
</dbReference>
<dbReference type="Pfam" id="PF10502">
    <property type="entry name" value="Peptidase_S26"/>
    <property type="match status" value="1"/>
</dbReference>
<reference evidence="10" key="2">
    <citation type="submission" date="2023-04" db="EMBL/GenBank/DDBJ databases">
        <authorList>
            <person name="Beletskiy A.V."/>
            <person name="Mardanov A.V."/>
            <person name="Ravin N.V."/>
        </authorList>
    </citation>
    <scope>NUCLEOTIDE SEQUENCE</scope>
    <source>
        <strain evidence="10">GKL-01</strain>
    </source>
</reference>
<keyword evidence="8" id="KW-0472">Membrane</keyword>
<accession>A0AA95H1M0</accession>
<evidence type="ECO:0000313" key="10">
    <source>
        <dbReference type="EMBL" id="WGZ89697.1"/>
    </source>
</evidence>
<evidence type="ECO:0000256" key="4">
    <source>
        <dbReference type="ARBA" id="ARBA00019232"/>
    </source>
</evidence>
<dbReference type="GO" id="GO:0004252">
    <property type="term" value="F:serine-type endopeptidase activity"/>
    <property type="evidence" value="ECO:0007669"/>
    <property type="project" value="InterPro"/>
</dbReference>
<evidence type="ECO:0000256" key="3">
    <source>
        <dbReference type="ARBA" id="ARBA00013208"/>
    </source>
</evidence>
<feature type="active site" evidence="7">
    <location>
        <position position="69"/>
    </location>
</feature>
<keyword evidence="5 8" id="KW-0645">Protease</keyword>
<evidence type="ECO:0000256" key="2">
    <source>
        <dbReference type="ARBA" id="ARBA00009370"/>
    </source>
</evidence>
<dbReference type="InterPro" id="IPR036286">
    <property type="entry name" value="LexA/Signal_pep-like_sf"/>
</dbReference>
<feature type="transmembrane region" description="Helical" evidence="8">
    <location>
        <begin position="38"/>
        <end position="59"/>
    </location>
</feature>
<dbReference type="PANTHER" id="PTHR43390:SF1">
    <property type="entry name" value="CHLOROPLAST PROCESSING PEPTIDASE"/>
    <property type="match status" value="1"/>
</dbReference>
<dbReference type="SUPFAM" id="SSF51306">
    <property type="entry name" value="LexA/Signal peptidase"/>
    <property type="match status" value="1"/>
</dbReference>
<dbReference type="KEGG" id="tdu:QJT80_09300"/>
<dbReference type="AlphaFoldDB" id="A0AA95H1M0"/>
<evidence type="ECO:0000256" key="6">
    <source>
        <dbReference type="ARBA" id="ARBA00022801"/>
    </source>
</evidence>
<dbReference type="GO" id="GO:0006465">
    <property type="term" value="P:signal peptide processing"/>
    <property type="evidence" value="ECO:0007669"/>
    <property type="project" value="InterPro"/>
</dbReference>
<comment type="catalytic activity">
    <reaction evidence="1 8">
        <text>Cleavage of hydrophobic, N-terminal signal or leader sequences from secreted and periplasmic proteins.</text>
        <dbReference type="EC" id="3.4.21.89"/>
    </reaction>
</comment>
<evidence type="ECO:0000256" key="7">
    <source>
        <dbReference type="PIRSR" id="PIRSR600223-1"/>
    </source>
</evidence>
<dbReference type="EMBL" id="CP124755">
    <property type="protein sequence ID" value="WGZ89697.1"/>
    <property type="molecule type" value="Genomic_DNA"/>
</dbReference>
<feature type="transmembrane region" description="Helical" evidence="8">
    <location>
        <begin position="6"/>
        <end position="26"/>
    </location>
</feature>
<dbReference type="InterPro" id="IPR019533">
    <property type="entry name" value="Peptidase_S26"/>
</dbReference>
<dbReference type="PROSITE" id="PS00501">
    <property type="entry name" value="SPASE_I_1"/>
    <property type="match status" value="1"/>
</dbReference>
<evidence type="ECO:0000256" key="8">
    <source>
        <dbReference type="RuleBase" id="RU362042"/>
    </source>
</evidence>